<gene>
    <name evidence="1" type="ORF">SOIL9_16020</name>
</gene>
<dbReference type="KEGG" id="gms:SOIL9_16020"/>
<keyword evidence="2" id="KW-1185">Reference proteome</keyword>
<protein>
    <submittedName>
        <fullName evidence="1">Uncharacterized protein</fullName>
    </submittedName>
</protein>
<accession>A0A6P2D9D9</accession>
<evidence type="ECO:0000313" key="1">
    <source>
        <dbReference type="EMBL" id="VTR96112.1"/>
    </source>
</evidence>
<reference evidence="1 2" key="1">
    <citation type="submission" date="2019-05" db="EMBL/GenBank/DDBJ databases">
        <authorList>
            <consortium name="Science for Life Laboratories"/>
        </authorList>
    </citation>
    <scope>NUCLEOTIDE SEQUENCE [LARGE SCALE GENOMIC DNA]</scope>
    <source>
        <strain evidence="1">Soil9</strain>
    </source>
</reference>
<evidence type="ECO:0000313" key="2">
    <source>
        <dbReference type="Proteomes" id="UP000464178"/>
    </source>
</evidence>
<proteinExistence type="predicted"/>
<sequence>MSRTAWCAAVGLAVVLVAGWFVVGTATPAPVPARAEPDFAKIARELRKDRRQLAERLIAVIEDKSLPEGKRWQAVVTLGDVGGRTATEYLVEHIRLRLRNPNPFRSEDLGLDEPCYWVLRTHQPGWDVDGDDWNPAQAVLRAVGKPRTESELTAYAGVLECSLGASRYSDNMVANRDRALVLVEAELVTEQMPTRVPGCKDEDRADRLKNLKELQRLLSRPR</sequence>
<dbReference type="Proteomes" id="UP000464178">
    <property type="component" value="Chromosome"/>
</dbReference>
<name>A0A6P2D9D9_9BACT</name>
<dbReference type="AlphaFoldDB" id="A0A6P2D9D9"/>
<dbReference type="EMBL" id="LR593886">
    <property type="protein sequence ID" value="VTR96112.1"/>
    <property type="molecule type" value="Genomic_DNA"/>
</dbReference>
<organism evidence="1 2">
    <name type="scientific">Gemmata massiliana</name>
    <dbReference type="NCBI Taxonomy" id="1210884"/>
    <lineage>
        <taxon>Bacteria</taxon>
        <taxon>Pseudomonadati</taxon>
        <taxon>Planctomycetota</taxon>
        <taxon>Planctomycetia</taxon>
        <taxon>Gemmatales</taxon>
        <taxon>Gemmataceae</taxon>
        <taxon>Gemmata</taxon>
    </lineage>
</organism>
<dbReference type="RefSeq" id="WP_162670446.1">
    <property type="nucleotide sequence ID" value="NZ_LR593886.1"/>
</dbReference>